<organism evidence="8 9">
    <name type="scientific">Trichinella zimbabwensis</name>
    <dbReference type="NCBI Taxonomy" id="268475"/>
    <lineage>
        <taxon>Eukaryota</taxon>
        <taxon>Metazoa</taxon>
        <taxon>Ecdysozoa</taxon>
        <taxon>Nematoda</taxon>
        <taxon>Enoplea</taxon>
        <taxon>Dorylaimia</taxon>
        <taxon>Trichinellida</taxon>
        <taxon>Trichinellidae</taxon>
        <taxon>Trichinella</taxon>
    </lineage>
</organism>
<name>A0A0V1I679_9BILA</name>
<dbReference type="SUPFAM" id="SSF50249">
    <property type="entry name" value="Nucleic acid-binding proteins"/>
    <property type="match status" value="1"/>
</dbReference>
<evidence type="ECO:0000256" key="3">
    <source>
        <dbReference type="ARBA" id="ARBA00022884"/>
    </source>
</evidence>
<evidence type="ECO:0000256" key="5">
    <source>
        <dbReference type="PROSITE-ProRule" id="PRU00181"/>
    </source>
</evidence>
<feature type="region of interest" description="Disordered" evidence="6">
    <location>
        <begin position="117"/>
        <end position="165"/>
    </location>
</feature>
<accession>A0A0V1I679</accession>
<protein>
    <recommendedName>
        <fullName evidence="2">Probable RNA-binding protein EIF1AD</fullName>
    </recommendedName>
    <alternativeName>
        <fullName evidence="4">Eukaryotic translation initiation factor 1A domain-containing protein</fullName>
    </alternativeName>
</protein>
<dbReference type="PANTHER" id="PTHR21641">
    <property type="entry name" value="TRANSLATION INITIATION FACTOR-RELATED"/>
    <property type="match status" value="1"/>
</dbReference>
<dbReference type="GO" id="GO:0003723">
    <property type="term" value="F:RNA binding"/>
    <property type="evidence" value="ECO:0007669"/>
    <property type="project" value="UniProtKB-KW"/>
</dbReference>
<comment type="similarity">
    <text evidence="1">Belongs to the EIF1AD family.</text>
</comment>
<dbReference type="InterPro" id="IPR039294">
    <property type="entry name" value="EIF1AD"/>
</dbReference>
<dbReference type="GO" id="GO:0003743">
    <property type="term" value="F:translation initiation factor activity"/>
    <property type="evidence" value="ECO:0007669"/>
    <property type="project" value="UniProtKB-UniRule"/>
</dbReference>
<dbReference type="Gene3D" id="2.40.50.140">
    <property type="entry name" value="Nucleic acid-binding proteins"/>
    <property type="match status" value="1"/>
</dbReference>
<dbReference type="InterPro" id="IPR001253">
    <property type="entry name" value="TIF_eIF-1A"/>
</dbReference>
<dbReference type="InterPro" id="IPR006196">
    <property type="entry name" value="RNA-binding_domain_S1_IF1"/>
</dbReference>
<dbReference type="EMBL" id="JYDP01000003">
    <property type="protein sequence ID" value="KRZ18371.1"/>
    <property type="molecule type" value="Genomic_DNA"/>
</dbReference>
<dbReference type="Proteomes" id="UP000055024">
    <property type="component" value="Unassembled WGS sequence"/>
</dbReference>
<dbReference type="PROSITE" id="PS50832">
    <property type="entry name" value="S1_IF1_TYPE"/>
    <property type="match status" value="1"/>
</dbReference>
<gene>
    <name evidence="8" type="primary">eif1ad</name>
    <name evidence="8" type="ORF">T11_8861</name>
</gene>
<evidence type="ECO:0000259" key="7">
    <source>
        <dbReference type="PROSITE" id="PS50832"/>
    </source>
</evidence>
<dbReference type="AlphaFoldDB" id="A0A0V1I679"/>
<evidence type="ECO:0000256" key="4">
    <source>
        <dbReference type="ARBA" id="ARBA00031998"/>
    </source>
</evidence>
<evidence type="ECO:0000313" key="8">
    <source>
        <dbReference type="EMBL" id="KRZ18371.1"/>
    </source>
</evidence>
<proteinExistence type="inferred from homology"/>
<dbReference type="SMART" id="SM00652">
    <property type="entry name" value="eIF1a"/>
    <property type="match status" value="1"/>
</dbReference>
<evidence type="ECO:0000256" key="1">
    <source>
        <dbReference type="ARBA" id="ARBA00007340"/>
    </source>
</evidence>
<dbReference type="Pfam" id="PF01176">
    <property type="entry name" value="eIF-1a"/>
    <property type="match status" value="1"/>
</dbReference>
<dbReference type="GO" id="GO:0005634">
    <property type="term" value="C:nucleus"/>
    <property type="evidence" value="ECO:0007669"/>
    <property type="project" value="TreeGrafter"/>
</dbReference>
<reference evidence="8 9" key="1">
    <citation type="submission" date="2015-01" db="EMBL/GenBank/DDBJ databases">
        <title>Evolution of Trichinella species and genotypes.</title>
        <authorList>
            <person name="Korhonen P.K."/>
            <person name="Edoardo P."/>
            <person name="Giuseppe L.R."/>
            <person name="Gasser R.B."/>
        </authorList>
    </citation>
    <scope>NUCLEOTIDE SEQUENCE [LARGE SCALE GENOMIC DNA]</scope>
    <source>
        <strain evidence="8">ISS1029</strain>
    </source>
</reference>
<dbReference type="PANTHER" id="PTHR21641:SF0">
    <property type="entry name" value="RNA-BINDING PROTEIN EIF1AD-RELATED"/>
    <property type="match status" value="1"/>
</dbReference>
<evidence type="ECO:0000313" key="9">
    <source>
        <dbReference type="Proteomes" id="UP000055024"/>
    </source>
</evidence>
<dbReference type="InterPro" id="IPR012340">
    <property type="entry name" value="NA-bd_OB-fold"/>
</dbReference>
<keyword evidence="5" id="KW-0648">Protein biosynthesis</keyword>
<comment type="caution">
    <text evidence="8">The sequence shown here is derived from an EMBL/GenBank/DDBJ whole genome shotgun (WGS) entry which is preliminary data.</text>
</comment>
<dbReference type="OrthoDB" id="1738325at2759"/>
<keyword evidence="3" id="KW-0694">RNA-binding</keyword>
<keyword evidence="9" id="KW-1185">Reference proteome</keyword>
<evidence type="ECO:0000256" key="6">
    <source>
        <dbReference type="SAM" id="MobiDB-lite"/>
    </source>
</evidence>
<sequence length="165" mass="19056">MSAATKRKYVAHEIFYDMVLPEPPMFIARVISNRGSNLVEVETASGEKFLVSMPTKYRKHIWVKRGSYVLCEPIEEGKKVKAEIFRILFNDNIQHIVQNGLWPEVFPLPFKDRNSKKDAYELDLPPSDSDFDSSDDDEENHEEEETDEDSEQVSSSPDLSDQDNR</sequence>
<feature type="compositionally biased region" description="Acidic residues" evidence="6">
    <location>
        <begin position="129"/>
        <end position="151"/>
    </location>
</feature>
<evidence type="ECO:0000256" key="2">
    <source>
        <dbReference type="ARBA" id="ARBA00020989"/>
    </source>
</evidence>
<keyword evidence="5" id="KW-0396">Initiation factor</keyword>
<feature type="domain" description="S1-like" evidence="7">
    <location>
        <begin position="28"/>
        <end position="84"/>
    </location>
</feature>
<dbReference type="STRING" id="268475.A0A0V1I679"/>